<evidence type="ECO:0000313" key="1">
    <source>
        <dbReference type="EMBL" id="KAJ8114363.1"/>
    </source>
</evidence>
<gene>
    <name evidence="1" type="ORF">OPT61_g3738</name>
</gene>
<protein>
    <submittedName>
        <fullName evidence="1">Uncharacterized protein</fullName>
    </submittedName>
</protein>
<reference evidence="1" key="1">
    <citation type="submission" date="2022-11" db="EMBL/GenBank/DDBJ databases">
        <title>Genome Sequence of Boeremia exigua.</title>
        <authorList>
            <person name="Buettner E."/>
        </authorList>
    </citation>
    <scope>NUCLEOTIDE SEQUENCE</scope>
    <source>
        <strain evidence="1">CU02</strain>
    </source>
</reference>
<accession>A0ACC2IGP1</accession>
<proteinExistence type="predicted"/>
<dbReference type="EMBL" id="JAPHNI010000198">
    <property type="protein sequence ID" value="KAJ8114363.1"/>
    <property type="molecule type" value="Genomic_DNA"/>
</dbReference>
<evidence type="ECO:0000313" key="2">
    <source>
        <dbReference type="Proteomes" id="UP001153331"/>
    </source>
</evidence>
<organism evidence="1 2">
    <name type="scientific">Boeremia exigua</name>
    <dbReference type="NCBI Taxonomy" id="749465"/>
    <lineage>
        <taxon>Eukaryota</taxon>
        <taxon>Fungi</taxon>
        <taxon>Dikarya</taxon>
        <taxon>Ascomycota</taxon>
        <taxon>Pezizomycotina</taxon>
        <taxon>Dothideomycetes</taxon>
        <taxon>Pleosporomycetidae</taxon>
        <taxon>Pleosporales</taxon>
        <taxon>Pleosporineae</taxon>
        <taxon>Didymellaceae</taxon>
        <taxon>Boeremia</taxon>
    </lineage>
</organism>
<keyword evidence="2" id="KW-1185">Reference proteome</keyword>
<sequence length="535" mass="59932">MEVKQSFHYDPLPPDGASFRLLRVLPSLSSRAPIQCELLTASIDHSAKSYVAGSYIWGDAEHSSDIIVNGAKVEVRTNLAGFLRGCRGKVTPLTIWIDAICIDQSNLTERSSQVRLMGQIYSKATATYSWLGSNPKMADALSTIEKSRIQGIDTGENSPSLKMGPIEWKPAAALKSACATFVACEYWSRSWIVQEFVLASRIYLLAGRVCIADPYDSFLKQIMADLEPDSKEAARKLALIRELHTMQQGYRRGVEFDLEDVFQRFSGTECTLPRDRLFSLVGLLTPDITTMLESSISYTVPAWQILGNILESGLLLNHARFTDLFSKKIIQQEHDPARGIQIQLPFRSFLHLPEHFASTCPNHRLGPRSDIIVSCWWFDYLARPYEVLILSSHETPSIRSHGRTLYTCGLLAPCSTECMKACSGHAIVGVALLWEATHYIRDARSSQKLSKLGWAYAVDSGPPDVEKHPDIHPNKLETKTLSENLQLFRDSVVVTREDAQRYRLATDLQTFIRLSSIVTGLDRTFQAVPNCAFQI</sequence>
<dbReference type="Proteomes" id="UP001153331">
    <property type="component" value="Unassembled WGS sequence"/>
</dbReference>
<name>A0ACC2IGP1_9PLEO</name>
<comment type="caution">
    <text evidence="1">The sequence shown here is derived from an EMBL/GenBank/DDBJ whole genome shotgun (WGS) entry which is preliminary data.</text>
</comment>